<sequence>MSSLLEANNMQVWENKYKREGLVGTIIVHVALLLIFIFAGLEYPIPKPEQGIKVNFGTTETGSGDTQPENVGQSQQVNEQPVQEETTQPEPQPETNPVEEEVVTQDNTETIEVPEETEEQTTETEEPTETEETEETQEPVEEEPEISEELNSALDKFKNAKENSGGSEGDDDNAVGDKGQIDGTDGEAYSGGGGGNGNYSLGNRKALTKPKPIYDCNENGKVVIDIKVDRNGNTVDADVGKGTTNSADCLTKRAIQAALKTKWQSNPDAPFEQRGSITYTFIQR</sequence>
<feature type="compositionally biased region" description="Polar residues" evidence="1">
    <location>
        <begin position="56"/>
        <end position="74"/>
    </location>
</feature>
<gene>
    <name evidence="3" type="ORF">F3059_02145</name>
</gene>
<comment type="caution">
    <text evidence="3">The sequence shown here is derived from an EMBL/GenBank/DDBJ whole genome shotgun (WGS) entry which is preliminary data.</text>
</comment>
<keyword evidence="4" id="KW-1185">Reference proteome</keyword>
<name>A0A6N6MAU0_9FLAO</name>
<feature type="transmembrane region" description="Helical" evidence="2">
    <location>
        <begin position="21"/>
        <end position="41"/>
    </location>
</feature>
<evidence type="ECO:0000256" key="1">
    <source>
        <dbReference type="SAM" id="MobiDB-lite"/>
    </source>
</evidence>
<dbReference type="EMBL" id="WACR01000001">
    <property type="protein sequence ID" value="KAB1066301.1"/>
    <property type="molecule type" value="Genomic_DNA"/>
</dbReference>
<feature type="compositionally biased region" description="Acidic residues" evidence="1">
    <location>
        <begin position="112"/>
        <end position="148"/>
    </location>
</feature>
<feature type="compositionally biased region" description="Low complexity" evidence="1">
    <location>
        <begin position="75"/>
        <end position="96"/>
    </location>
</feature>
<evidence type="ECO:0000256" key="2">
    <source>
        <dbReference type="SAM" id="Phobius"/>
    </source>
</evidence>
<protein>
    <submittedName>
        <fullName evidence="3">Energy transducer TonB</fullName>
    </submittedName>
</protein>
<keyword evidence="2" id="KW-0472">Membrane</keyword>
<dbReference type="RefSeq" id="WP_151166289.1">
    <property type="nucleotide sequence ID" value="NZ_WACR01000001.1"/>
</dbReference>
<reference evidence="3 4" key="1">
    <citation type="submission" date="2019-09" db="EMBL/GenBank/DDBJ databases">
        <title>Genomes of Cryomorphaceae.</title>
        <authorList>
            <person name="Bowman J.P."/>
        </authorList>
    </citation>
    <scope>NUCLEOTIDE SEQUENCE [LARGE SCALE GENOMIC DNA]</scope>
    <source>
        <strain evidence="3 4">KCTC 52047</strain>
    </source>
</reference>
<keyword evidence="2" id="KW-0812">Transmembrane</keyword>
<proteinExistence type="predicted"/>
<dbReference type="OrthoDB" id="676306at2"/>
<feature type="region of interest" description="Disordered" evidence="1">
    <location>
        <begin position="54"/>
        <end position="205"/>
    </location>
</feature>
<dbReference type="Proteomes" id="UP000435357">
    <property type="component" value="Unassembled WGS sequence"/>
</dbReference>
<organism evidence="3 4">
    <name type="scientific">Salibacter halophilus</name>
    <dbReference type="NCBI Taxonomy" id="1803916"/>
    <lineage>
        <taxon>Bacteria</taxon>
        <taxon>Pseudomonadati</taxon>
        <taxon>Bacteroidota</taxon>
        <taxon>Flavobacteriia</taxon>
        <taxon>Flavobacteriales</taxon>
        <taxon>Salibacteraceae</taxon>
        <taxon>Salibacter</taxon>
    </lineage>
</organism>
<evidence type="ECO:0000313" key="4">
    <source>
        <dbReference type="Proteomes" id="UP000435357"/>
    </source>
</evidence>
<dbReference type="AlphaFoldDB" id="A0A6N6MAU0"/>
<keyword evidence="2" id="KW-1133">Transmembrane helix</keyword>
<accession>A0A6N6MAU0</accession>
<evidence type="ECO:0000313" key="3">
    <source>
        <dbReference type="EMBL" id="KAB1066301.1"/>
    </source>
</evidence>